<dbReference type="GO" id="GO:0000981">
    <property type="term" value="F:DNA-binding transcription factor activity, RNA polymerase II-specific"/>
    <property type="evidence" value="ECO:0007669"/>
    <property type="project" value="InterPro"/>
</dbReference>
<dbReference type="GO" id="GO:0000978">
    <property type="term" value="F:RNA polymerase II cis-regulatory region sequence-specific DNA binding"/>
    <property type="evidence" value="ECO:0007669"/>
    <property type="project" value="TreeGrafter"/>
</dbReference>
<dbReference type="GO" id="GO:0008270">
    <property type="term" value="F:zinc ion binding"/>
    <property type="evidence" value="ECO:0007669"/>
    <property type="project" value="InterPro"/>
</dbReference>
<dbReference type="Gene3D" id="4.10.240.10">
    <property type="entry name" value="Zn(2)-C6 fungal-type DNA-binding domain"/>
    <property type="match status" value="1"/>
</dbReference>
<dbReference type="InterPro" id="IPR050675">
    <property type="entry name" value="OAF3"/>
</dbReference>
<dbReference type="PROSITE" id="PS00463">
    <property type="entry name" value="ZN2_CY6_FUNGAL_1"/>
    <property type="match status" value="1"/>
</dbReference>
<dbReference type="RefSeq" id="XP_067548409.1">
    <property type="nucleotide sequence ID" value="XM_067691985.1"/>
</dbReference>
<sequence length="1018" mass="116498">MSEKAIRKRNKPTFVCTNCRRRKIRCDRKTPCSSCVKLNIGYTCVYDTSWKGGPDNRNNSNTGSDRLSITIQELEELEYLRARVSELENIFTQREHKNEEVSIENITKPYLRIQPIPPPQTPITANPVVNSEDMLNFYTGYTPLYTKSNIRRVNFGPLSWVSLSKRDPVLSLSWKEISNEGSFPSVNLTQLPLTPENIAILNTYMTTSEGTSSNMDKFFRRKYLEVEGYDETVPYNSSVKVGSNPANSESSQNKPTDFKMSFTSVSLARTIFEGKINPELQLIQKIKAIVPNKKVFWNLIDLFFENVYPFFPFIDEDSFRKDLQKIFGKVDYEDKPFSKVNICKKLDLAIVALSFICLRMTYLSLYSNLDAVNREVVESEEMTTTKFLFLHPINSSCIDVANSCIQCFQFTRKSNLIVFQALLFMRFYKEIAPEENEGIDGGDSQVGTALIIQMAYSLGLNREPNLLDVCNDEKTNHLGRKIWAALILADFKHCLAIGNPISIHSKNYDVSRPFLKNENSNIKDVDMESAVVEMFSWMDPERQLIRRLLGYVLDMRDGIEINSITNDLHVLEKVMDTQYNVLQKHRLKEEIFNSNHIRFQVKKFLFTEKARKFLETKVAITSFYYHIYLHYEKKMDTELSFFYLTKIVLIVVNDVMPYIDDIANGFLSSMGWFLNPSVQLTLLKSNQILYSSFARIKALIHQSETSKEHSHKLASNEKYRTHFTKLMNLSEDIKRTIRLKTQLLERMASRYYCAWRISKSQVTFLNVLTGNEFYDKHYQQLKRIKGFQFTSSQLDQFASLIEKLKKILLKTLSPDHGGSLGFPEPDKEKMCATQTPVVEQMLANSNQERINEVSDSLRTGLTPLAYLNDAVPPDLANENFSCIDHMWLSHAAMKQDAEQSLEDNLFSAFFPTEHFSSSASGTKGELDTGGSISNSSVEPSGSYMANPPEQNPIQLSSSSSSSLLLSSSREVRDPTLSSSGQMSQGTLVLPSLFKKSKEQDGIDQMLDDEHPYSFHPFS</sequence>
<proteinExistence type="predicted"/>
<keyword evidence="4" id="KW-0804">Transcription</keyword>
<evidence type="ECO:0000256" key="2">
    <source>
        <dbReference type="ARBA" id="ARBA00023015"/>
    </source>
</evidence>
<feature type="region of interest" description="Disordered" evidence="6">
    <location>
        <begin position="964"/>
        <end position="983"/>
    </location>
</feature>
<dbReference type="AlphaFoldDB" id="A0A8H7ZCG8"/>
<dbReference type="InterPro" id="IPR036864">
    <property type="entry name" value="Zn2-C6_fun-type_DNA-bd_sf"/>
</dbReference>
<comment type="caution">
    <text evidence="8">The sequence shown here is derived from an EMBL/GenBank/DDBJ whole genome shotgun (WGS) entry which is preliminary data.</text>
</comment>
<gene>
    <name evidence="8" type="ORF">I9W82_003060</name>
</gene>
<name>A0A8H7ZCG8_9ASCO</name>
<dbReference type="Pfam" id="PF04082">
    <property type="entry name" value="Fungal_trans"/>
    <property type="match status" value="1"/>
</dbReference>
<dbReference type="InterPro" id="IPR001138">
    <property type="entry name" value="Zn2Cys6_DnaBD"/>
</dbReference>
<accession>A0A8H7ZCG8</accession>
<feature type="domain" description="Zn(2)-C6 fungal-type" evidence="7">
    <location>
        <begin position="15"/>
        <end position="46"/>
    </location>
</feature>
<feature type="region of interest" description="Disordered" evidence="6">
    <location>
        <begin position="915"/>
        <end position="959"/>
    </location>
</feature>
<dbReference type="GO" id="GO:0006351">
    <property type="term" value="P:DNA-templated transcription"/>
    <property type="evidence" value="ECO:0007669"/>
    <property type="project" value="InterPro"/>
</dbReference>
<evidence type="ECO:0000313" key="8">
    <source>
        <dbReference type="EMBL" id="KAG5419293.1"/>
    </source>
</evidence>
<dbReference type="Pfam" id="PF00172">
    <property type="entry name" value="Zn_clus"/>
    <property type="match status" value="1"/>
</dbReference>
<dbReference type="EMBL" id="JAEOAQ010000003">
    <property type="protein sequence ID" value="KAG5419293.1"/>
    <property type="molecule type" value="Genomic_DNA"/>
</dbReference>
<dbReference type="SMART" id="SM00066">
    <property type="entry name" value="GAL4"/>
    <property type="match status" value="1"/>
</dbReference>
<reference evidence="8 9" key="1">
    <citation type="submission" date="2020-12" db="EMBL/GenBank/DDBJ databases">
        <title>Effect of drift, selection, and recombination on the evolution of hybrid genomes in Candida yeast pathogens.</title>
        <authorList>
            <person name="Mixao V."/>
            <person name="Ksiezopolska E."/>
            <person name="Saus E."/>
            <person name="Boekhout T."/>
            <person name="Gacser A."/>
            <person name="Gabaldon T."/>
        </authorList>
    </citation>
    <scope>NUCLEOTIDE SEQUENCE [LARGE SCALE GENOMIC DNA]</scope>
    <source>
        <strain evidence="8 9">BP57</strain>
    </source>
</reference>
<keyword evidence="2" id="KW-0805">Transcription regulation</keyword>
<dbReference type="PANTHER" id="PTHR31069">
    <property type="entry name" value="OLEATE-ACTIVATED TRANSCRIPTION FACTOR 1-RELATED"/>
    <property type="match status" value="1"/>
</dbReference>
<dbReference type="CDD" id="cd12148">
    <property type="entry name" value="fungal_TF_MHR"/>
    <property type="match status" value="1"/>
</dbReference>
<dbReference type="GO" id="GO:0005634">
    <property type="term" value="C:nucleus"/>
    <property type="evidence" value="ECO:0007669"/>
    <property type="project" value="TreeGrafter"/>
</dbReference>
<dbReference type="GeneID" id="93651689"/>
<keyword evidence="9" id="KW-1185">Reference proteome</keyword>
<keyword evidence="1" id="KW-0479">Metal-binding</keyword>
<evidence type="ECO:0000256" key="3">
    <source>
        <dbReference type="ARBA" id="ARBA00023125"/>
    </source>
</evidence>
<evidence type="ECO:0000313" key="9">
    <source>
        <dbReference type="Proteomes" id="UP000669133"/>
    </source>
</evidence>
<dbReference type="PROSITE" id="PS50048">
    <property type="entry name" value="ZN2_CY6_FUNGAL_2"/>
    <property type="match status" value="1"/>
</dbReference>
<keyword evidence="3" id="KW-0238">DNA-binding</keyword>
<dbReference type="PANTHER" id="PTHR31069:SF12">
    <property type="entry name" value="TRANSCRIPTION FACTOR DOMAIN-CONTAINING PROTEIN"/>
    <property type="match status" value="1"/>
</dbReference>
<evidence type="ECO:0000259" key="7">
    <source>
        <dbReference type="PROSITE" id="PS50048"/>
    </source>
</evidence>
<organism evidence="8 9">
    <name type="scientific">Candida metapsilosis</name>
    <dbReference type="NCBI Taxonomy" id="273372"/>
    <lineage>
        <taxon>Eukaryota</taxon>
        <taxon>Fungi</taxon>
        <taxon>Dikarya</taxon>
        <taxon>Ascomycota</taxon>
        <taxon>Saccharomycotina</taxon>
        <taxon>Pichiomycetes</taxon>
        <taxon>Debaryomycetaceae</taxon>
        <taxon>Candida/Lodderomyces clade</taxon>
        <taxon>Candida</taxon>
    </lineage>
</organism>
<evidence type="ECO:0000256" key="6">
    <source>
        <dbReference type="SAM" id="MobiDB-lite"/>
    </source>
</evidence>
<dbReference type="CDD" id="cd00067">
    <property type="entry name" value="GAL4"/>
    <property type="match status" value="1"/>
</dbReference>
<feature type="compositionally biased region" description="Polar residues" evidence="6">
    <location>
        <begin position="930"/>
        <end position="939"/>
    </location>
</feature>
<keyword evidence="5" id="KW-0539">Nucleus</keyword>
<protein>
    <submittedName>
        <fullName evidence="8">CTA4</fullName>
    </submittedName>
</protein>
<evidence type="ECO:0000256" key="5">
    <source>
        <dbReference type="ARBA" id="ARBA00023242"/>
    </source>
</evidence>
<feature type="region of interest" description="Disordered" evidence="6">
    <location>
        <begin position="998"/>
        <end position="1018"/>
    </location>
</feature>
<evidence type="ECO:0000256" key="4">
    <source>
        <dbReference type="ARBA" id="ARBA00023163"/>
    </source>
</evidence>
<evidence type="ECO:0000256" key="1">
    <source>
        <dbReference type="ARBA" id="ARBA00022723"/>
    </source>
</evidence>
<dbReference type="InterPro" id="IPR007219">
    <property type="entry name" value="XnlR_reg_dom"/>
</dbReference>
<dbReference type="Proteomes" id="UP000669133">
    <property type="component" value="Unassembled WGS sequence"/>
</dbReference>
<dbReference type="SUPFAM" id="SSF57701">
    <property type="entry name" value="Zn2/Cys6 DNA-binding domain"/>
    <property type="match status" value="1"/>
</dbReference>
<dbReference type="GO" id="GO:0045944">
    <property type="term" value="P:positive regulation of transcription by RNA polymerase II"/>
    <property type="evidence" value="ECO:0007669"/>
    <property type="project" value="TreeGrafter"/>
</dbReference>
<dbReference type="OrthoDB" id="2943660at2759"/>